<name>A0A9X1P176_9HYPH</name>
<comment type="caution">
    <text evidence="1">The sequence shown here is derived from an EMBL/GenBank/DDBJ whole genome shotgun (WGS) entry which is preliminary data.</text>
</comment>
<evidence type="ECO:0000313" key="1">
    <source>
        <dbReference type="EMBL" id="MCE7028475.1"/>
    </source>
</evidence>
<dbReference type="Pfam" id="PF13554">
    <property type="entry name" value="Phage_tail_terminator_5"/>
    <property type="match status" value="1"/>
</dbReference>
<dbReference type="Gene3D" id="3.30.2000.20">
    <property type="match status" value="1"/>
</dbReference>
<accession>A0A9X1P176</accession>
<sequence length="138" mass="15132">MPASGINGKIGDALEGHLVAFVTDRALPVYWLNKTGPSPTPPTYLETSLTRNNTRPTAFRTDTLKGLFQISVRSPLGVGNNPADEIADALVTLYARGTWITRDGITVRVANSWAAGPFKDDTRWHVPVIVDWFVQNNL</sequence>
<dbReference type="EMBL" id="JAJUWU010000009">
    <property type="protein sequence ID" value="MCE7028475.1"/>
    <property type="molecule type" value="Genomic_DNA"/>
</dbReference>
<proteinExistence type="predicted"/>
<gene>
    <name evidence="1" type="ORF">LZD57_10785</name>
</gene>
<dbReference type="AlphaFoldDB" id="A0A9X1P176"/>
<dbReference type="InterPro" id="IPR025395">
    <property type="entry name" value="Phage_tail_terminator-like"/>
</dbReference>
<evidence type="ECO:0000313" key="2">
    <source>
        <dbReference type="Proteomes" id="UP001139035"/>
    </source>
</evidence>
<reference evidence="1" key="1">
    <citation type="submission" date="2022-01" db="EMBL/GenBank/DDBJ databases">
        <title>Jiella avicenniae sp. nov., a novel endophytic bacterium isolated from bark of Avicennia marina.</title>
        <authorList>
            <person name="Tuo L."/>
        </authorList>
    </citation>
    <scope>NUCLEOTIDE SEQUENCE</scope>
    <source>
        <strain evidence="1">CBK1P-4</strain>
    </source>
</reference>
<dbReference type="Proteomes" id="UP001139035">
    <property type="component" value="Unassembled WGS sequence"/>
</dbReference>
<dbReference type="RefSeq" id="WP_233719633.1">
    <property type="nucleotide sequence ID" value="NZ_JAJUWU010000009.1"/>
</dbReference>
<protein>
    <submittedName>
        <fullName evidence="1">DUF4128 domain-containing protein</fullName>
    </submittedName>
</protein>
<organism evidence="1 2">
    <name type="scientific">Jiella avicenniae</name>
    <dbReference type="NCBI Taxonomy" id="2907202"/>
    <lineage>
        <taxon>Bacteria</taxon>
        <taxon>Pseudomonadati</taxon>
        <taxon>Pseudomonadota</taxon>
        <taxon>Alphaproteobacteria</taxon>
        <taxon>Hyphomicrobiales</taxon>
        <taxon>Aurantimonadaceae</taxon>
        <taxon>Jiella</taxon>
    </lineage>
</organism>
<keyword evidence="2" id="KW-1185">Reference proteome</keyword>